<evidence type="ECO:0000256" key="3">
    <source>
        <dbReference type="ARBA" id="ARBA00022989"/>
    </source>
</evidence>
<keyword evidence="3 5" id="KW-1133">Transmembrane helix</keyword>
<evidence type="ECO:0000313" key="8">
    <source>
        <dbReference type="Proteomes" id="UP000277094"/>
    </source>
</evidence>
<dbReference type="EMBL" id="RJSG01000001">
    <property type="protein sequence ID" value="RNL81036.1"/>
    <property type="molecule type" value="Genomic_DNA"/>
</dbReference>
<feature type="transmembrane region" description="Helical" evidence="5">
    <location>
        <begin position="116"/>
        <end position="137"/>
    </location>
</feature>
<dbReference type="OrthoDB" id="9787732at2"/>
<dbReference type="PANTHER" id="PTHR38480">
    <property type="entry name" value="SLR0254 PROTEIN"/>
    <property type="match status" value="1"/>
</dbReference>
<comment type="caution">
    <text evidence="7">The sequence shown here is derived from an EMBL/GenBank/DDBJ whole genome shotgun (WGS) entry which is preliminary data.</text>
</comment>
<keyword evidence="2 5" id="KW-0812">Transmembrane</keyword>
<evidence type="ECO:0000256" key="4">
    <source>
        <dbReference type="ARBA" id="ARBA00023136"/>
    </source>
</evidence>
<protein>
    <submittedName>
        <fullName evidence="7">RDD family protein</fullName>
    </submittedName>
</protein>
<gene>
    <name evidence="7" type="ORF">EFL95_01230</name>
</gene>
<evidence type="ECO:0000256" key="5">
    <source>
        <dbReference type="SAM" id="Phobius"/>
    </source>
</evidence>
<sequence>MAELYDASIDELVTGEAVSLDLPPGPLGLHAVSAFVDVIVSIIVLVAGIWFTALLASDAALFSVGVTVTAVLAFLVVPTAVETLSRGRSLGKLITGLRTVRDDAGPISFMHAFVRALLGLAEIWLLYGVPAFICGLVSRKGKRIGDYVAGTYVVRARVKLTLPPPALMPPPLAGWARAADIAPLPERLMLSVRQVLGRADTLAPQTRQALLDRLALEISAYVAPPPPVGTPADAYLAAVISEHRDRDLARMQREAALVDRLTAAARQRV</sequence>
<dbReference type="AlphaFoldDB" id="A0A3N0DZV1"/>
<evidence type="ECO:0000256" key="1">
    <source>
        <dbReference type="ARBA" id="ARBA00004141"/>
    </source>
</evidence>
<dbReference type="Proteomes" id="UP000277094">
    <property type="component" value="Unassembled WGS sequence"/>
</dbReference>
<comment type="subcellular location">
    <subcellularLocation>
        <location evidence="1">Membrane</location>
        <topology evidence="1">Multi-pass membrane protein</topology>
    </subcellularLocation>
</comment>
<feature type="domain" description="RDD" evidence="6">
    <location>
        <begin position="35"/>
        <end position="150"/>
    </location>
</feature>
<evidence type="ECO:0000313" key="7">
    <source>
        <dbReference type="EMBL" id="RNL81036.1"/>
    </source>
</evidence>
<name>A0A3N0DZV1_9ACTN</name>
<dbReference type="PANTHER" id="PTHR38480:SF1">
    <property type="entry name" value="SLR0254 PROTEIN"/>
    <property type="match status" value="1"/>
</dbReference>
<evidence type="ECO:0000259" key="6">
    <source>
        <dbReference type="Pfam" id="PF06271"/>
    </source>
</evidence>
<dbReference type="InterPro" id="IPR010432">
    <property type="entry name" value="RDD"/>
</dbReference>
<dbReference type="Pfam" id="PF06271">
    <property type="entry name" value="RDD"/>
    <property type="match status" value="1"/>
</dbReference>
<dbReference type="GO" id="GO:0016020">
    <property type="term" value="C:membrane"/>
    <property type="evidence" value="ECO:0007669"/>
    <property type="project" value="UniProtKB-SubCell"/>
</dbReference>
<evidence type="ECO:0000256" key="2">
    <source>
        <dbReference type="ARBA" id="ARBA00022692"/>
    </source>
</evidence>
<accession>A0A3N0DZV1</accession>
<reference evidence="7 8" key="1">
    <citation type="submission" date="2018-11" db="EMBL/GenBank/DDBJ databases">
        <authorList>
            <person name="Li F."/>
        </authorList>
    </citation>
    <scope>NUCLEOTIDE SEQUENCE [LARGE SCALE GENOMIC DNA]</scope>
    <source>
        <strain evidence="7 8">KIS18-7</strain>
    </source>
</reference>
<proteinExistence type="predicted"/>
<feature type="transmembrane region" description="Helical" evidence="5">
    <location>
        <begin position="27"/>
        <end position="52"/>
    </location>
</feature>
<keyword evidence="8" id="KW-1185">Reference proteome</keyword>
<keyword evidence="4 5" id="KW-0472">Membrane</keyword>
<organism evidence="7 8">
    <name type="scientific">Nocardioides marmorisolisilvae</name>
    <dbReference type="NCBI Taxonomy" id="1542737"/>
    <lineage>
        <taxon>Bacteria</taxon>
        <taxon>Bacillati</taxon>
        <taxon>Actinomycetota</taxon>
        <taxon>Actinomycetes</taxon>
        <taxon>Propionibacteriales</taxon>
        <taxon>Nocardioidaceae</taxon>
        <taxon>Nocardioides</taxon>
    </lineage>
</organism>
<dbReference type="RefSeq" id="WP_123232241.1">
    <property type="nucleotide sequence ID" value="NZ_RJSG01000001.1"/>
</dbReference>
<feature type="transmembrane region" description="Helical" evidence="5">
    <location>
        <begin position="59"/>
        <end position="81"/>
    </location>
</feature>